<dbReference type="OrthoDB" id="9974981at2759"/>
<proteinExistence type="predicted"/>
<name>A0A1Q8S978_9PEZI</name>
<protein>
    <submittedName>
        <fullName evidence="4">Pinoresinol reductase 1-like protein 2</fullName>
    </submittedName>
</protein>
<keyword evidence="1" id="KW-0521">NADP</keyword>
<dbReference type="GO" id="GO:0016491">
    <property type="term" value="F:oxidoreductase activity"/>
    <property type="evidence" value="ECO:0007669"/>
    <property type="project" value="UniProtKB-KW"/>
</dbReference>
<evidence type="ECO:0000313" key="4">
    <source>
        <dbReference type="EMBL" id="OLN97931.1"/>
    </source>
</evidence>
<gene>
    <name evidence="4" type="ORF">CCHL11_02653</name>
</gene>
<organism evidence="4 5">
    <name type="scientific">Colletotrichum chlorophyti</name>
    <dbReference type="NCBI Taxonomy" id="708187"/>
    <lineage>
        <taxon>Eukaryota</taxon>
        <taxon>Fungi</taxon>
        <taxon>Dikarya</taxon>
        <taxon>Ascomycota</taxon>
        <taxon>Pezizomycotina</taxon>
        <taxon>Sordariomycetes</taxon>
        <taxon>Hypocreomycetidae</taxon>
        <taxon>Glomerellales</taxon>
        <taxon>Glomerellaceae</taxon>
        <taxon>Colletotrichum</taxon>
    </lineage>
</organism>
<dbReference type="InterPro" id="IPR036291">
    <property type="entry name" value="NAD(P)-bd_dom_sf"/>
</dbReference>
<feature type="domain" description="NmrA-like" evidence="3">
    <location>
        <begin position="7"/>
        <end position="109"/>
    </location>
</feature>
<dbReference type="PANTHER" id="PTHR47706:SF9">
    <property type="entry name" value="NMRA-LIKE DOMAIN-CONTAINING PROTEIN-RELATED"/>
    <property type="match status" value="1"/>
</dbReference>
<dbReference type="InterPro" id="IPR008030">
    <property type="entry name" value="NmrA-like"/>
</dbReference>
<keyword evidence="5" id="KW-1185">Reference proteome</keyword>
<dbReference type="Pfam" id="PF05368">
    <property type="entry name" value="NmrA"/>
    <property type="match status" value="1"/>
</dbReference>
<accession>A0A1Q8S978</accession>
<evidence type="ECO:0000256" key="2">
    <source>
        <dbReference type="ARBA" id="ARBA00023002"/>
    </source>
</evidence>
<evidence type="ECO:0000313" key="5">
    <source>
        <dbReference type="Proteomes" id="UP000186583"/>
    </source>
</evidence>
<dbReference type="Gene3D" id="3.90.25.10">
    <property type="entry name" value="UDP-galactose 4-epimerase, domain 1"/>
    <property type="match status" value="1"/>
</dbReference>
<dbReference type="PANTHER" id="PTHR47706">
    <property type="entry name" value="NMRA-LIKE FAMILY PROTEIN"/>
    <property type="match status" value="1"/>
</dbReference>
<reference evidence="4 5" key="1">
    <citation type="submission" date="2016-11" db="EMBL/GenBank/DDBJ databases">
        <title>Draft Genome Assembly of Colletotrichum chlorophyti a pathogen of herbaceous plants.</title>
        <authorList>
            <person name="Gan P."/>
            <person name="Narusaka M."/>
            <person name="Tsushima A."/>
            <person name="Narusaka Y."/>
            <person name="Takano Y."/>
            <person name="Shirasu K."/>
        </authorList>
    </citation>
    <scope>NUCLEOTIDE SEQUENCE [LARGE SCALE GENOMIC DNA]</scope>
    <source>
        <strain evidence="4 5">NTL11</strain>
    </source>
</reference>
<dbReference type="Proteomes" id="UP000186583">
    <property type="component" value="Unassembled WGS sequence"/>
</dbReference>
<evidence type="ECO:0000259" key="3">
    <source>
        <dbReference type="Pfam" id="PF05368"/>
    </source>
</evidence>
<keyword evidence="2" id="KW-0560">Oxidoreductase</keyword>
<dbReference type="InterPro" id="IPR051609">
    <property type="entry name" value="NmrA/Isoflavone_reductase-like"/>
</dbReference>
<dbReference type="STRING" id="708187.A0A1Q8S978"/>
<dbReference type="SUPFAM" id="SSF51735">
    <property type="entry name" value="NAD(P)-binding Rossmann-fold domains"/>
    <property type="match status" value="1"/>
</dbReference>
<dbReference type="EMBL" id="MPGH01000002">
    <property type="protein sequence ID" value="OLN97931.1"/>
    <property type="molecule type" value="Genomic_DNA"/>
</dbReference>
<dbReference type="Gene3D" id="3.40.50.720">
    <property type="entry name" value="NAD(P)-binding Rossmann-like Domain"/>
    <property type="match status" value="1"/>
</dbReference>
<comment type="caution">
    <text evidence="4">The sequence shown here is derived from an EMBL/GenBank/DDBJ whole genome shotgun (WGS) entry which is preliminary data.</text>
</comment>
<sequence>MRSTIRNVAVIGATGLMGSEISKALVSSGFDVTAIQRPESSNPARSGTRSVKVDLSDTEALMSAFENQDAVVSAAPDPIVLENQKPWIDAAVASGVKRIFPSEYSTNVDSPLISKARNTSSWTSINNGPFFELVLGAGGLGPQFQSKTATYHNGGANLVGATRIRDIAETVAKILRNENGLYEQAENQSVYIHSAVVSEKQLTELAEKVTGQTFAVQNLDVEELYQDAKAKWEKGDVSGRMSFYLQMLYGKGYGGSESFREMSWNKKVGLETMSEAELEESIRNAAKENGLMKAEE</sequence>
<dbReference type="AlphaFoldDB" id="A0A1Q8S978"/>
<evidence type="ECO:0000256" key="1">
    <source>
        <dbReference type="ARBA" id="ARBA00022857"/>
    </source>
</evidence>